<dbReference type="Proteomes" id="UP000001940">
    <property type="component" value="Chromosome V"/>
</dbReference>
<evidence type="ECO:0000313" key="9">
    <source>
        <dbReference type="EMBL" id="CZR14540.1"/>
    </source>
</evidence>
<dbReference type="WormBase" id="C04E12.5b">
    <property type="protein sequence ID" value="CE51470"/>
    <property type="gene ID" value="WBGene00015435"/>
</dbReference>
<feature type="domain" description="PAW" evidence="8">
    <location>
        <begin position="88"/>
        <end position="279"/>
    </location>
</feature>
<sequence length="484" mass="54817">MTSQNAPFLYSQIDPLLLSRTNRPQPRDRWKTIIKITTTFIGVLMVTTPIVFGLSGVAGNSNTTSHFKNISSTTGKYPEKNSTDFDTSTTTVSEANTTFDTTESLYLAEEITTQEKLIQLNPNSGHNYVKFTYDILNNTYSHDNIDGSPVAPYFVDKIERVVDRKNNEAYLHQEFPDDFSNMYWAFSLKNDGKSVEKVVISIPGIEEIVNNRAGVVETCPNFLINCFNIPVEKSLTIEQQMDKLYISIMLQKDIKVLKTKLKGVSNVESFKIEVYWKNMTMDSPTTTTPGSIATTKSSTTTITETHHQPDISSTRLTEHQDIIQLTPKSGQDYAKFTYDVISNTYSQSNEDGSPVKPYLASNVEHVVDRRLNVAYIHMKEPINKRIGLINWEFDFRFPGRSVEKLEIKLTGMDEIVHNGGTANACLHDSFKCTAIPINGSLTIEKPQFNKFFMQIELFKDIKVFKTELNDRSSAESISIVVYWS</sequence>
<reference evidence="9 10" key="1">
    <citation type="journal article" date="1998" name="Science">
        <title>Genome sequence of the nematode C. elegans: a platform for investigating biology.</title>
        <authorList>
            <consortium name="The C. elegans sequencing consortium"/>
            <person name="Sulson J.E."/>
            <person name="Waterston R."/>
        </authorList>
    </citation>
    <scope>NUCLEOTIDE SEQUENCE [LARGE SCALE GENOMIC DNA]</scope>
    <source>
        <strain evidence="9 10">Bristol N2</strain>
    </source>
</reference>
<comment type="subcellular location">
    <subcellularLocation>
        <location evidence="2">Cytoplasm</location>
    </subcellularLocation>
</comment>
<dbReference type="RefSeq" id="NP_001309618.1">
    <property type="nucleotide sequence ID" value="NM_001322510.1"/>
</dbReference>
<dbReference type="AlphaFoldDB" id="A0A131MBK3"/>
<protein>
    <submittedName>
        <fullName evidence="9">PAW domain-containing protein</fullName>
    </submittedName>
</protein>
<dbReference type="AGR" id="WB:WBGene00015435"/>
<name>A0A131MBK3_CAEEL</name>
<dbReference type="PANTHER" id="PTHR48440">
    <property type="match status" value="1"/>
</dbReference>
<keyword evidence="10" id="KW-1185">Reference proteome</keyword>
<dbReference type="Bgee" id="WBGene00015435">
    <property type="expression patterns" value="Expressed in adult organism and 1 other cell type or tissue"/>
</dbReference>
<evidence type="ECO:0000256" key="2">
    <source>
        <dbReference type="ARBA" id="ARBA00004496"/>
    </source>
</evidence>
<dbReference type="SMART" id="SM00613">
    <property type="entry name" value="PAW"/>
    <property type="match status" value="2"/>
</dbReference>
<keyword evidence="3" id="KW-0963">Cytoplasm</keyword>
<dbReference type="InterPro" id="IPR038680">
    <property type="entry name" value="PAW_sf"/>
</dbReference>
<evidence type="ECO:0000256" key="3">
    <source>
        <dbReference type="ARBA" id="ARBA00022490"/>
    </source>
</evidence>
<feature type="domain" description="PAW" evidence="8">
    <location>
        <begin position="293"/>
        <end position="484"/>
    </location>
</feature>
<dbReference type="CTD" id="182210"/>
<evidence type="ECO:0000256" key="5">
    <source>
        <dbReference type="PROSITE-ProRule" id="PRU00731"/>
    </source>
</evidence>
<evidence type="ECO:0000259" key="8">
    <source>
        <dbReference type="PROSITE" id="PS51398"/>
    </source>
</evidence>
<feature type="compositionally biased region" description="Low complexity" evidence="6">
    <location>
        <begin position="285"/>
        <end position="303"/>
    </location>
</feature>
<keyword evidence="7" id="KW-0812">Transmembrane</keyword>
<keyword evidence="7" id="KW-0472">Membrane</keyword>
<dbReference type="SMR" id="A0A131MBK3"/>
<evidence type="ECO:0000256" key="1">
    <source>
        <dbReference type="ARBA" id="ARBA00001947"/>
    </source>
</evidence>
<dbReference type="GO" id="GO:0016787">
    <property type="term" value="F:hydrolase activity"/>
    <property type="evidence" value="ECO:0007669"/>
    <property type="project" value="UniProtKB-KW"/>
</dbReference>
<dbReference type="InParanoid" id="A0A131MBK3"/>
<evidence type="ECO:0000256" key="4">
    <source>
        <dbReference type="ARBA" id="ARBA00022801"/>
    </source>
</evidence>
<feature type="region of interest" description="Disordered" evidence="6">
    <location>
        <begin position="285"/>
        <end position="314"/>
    </location>
</feature>
<keyword evidence="4" id="KW-0378">Hydrolase</keyword>
<dbReference type="InterPro" id="IPR008979">
    <property type="entry name" value="Galactose-bd-like_sf"/>
</dbReference>
<dbReference type="GeneID" id="182210"/>
<organism evidence="9 10">
    <name type="scientific">Caenorhabditis elegans</name>
    <dbReference type="NCBI Taxonomy" id="6239"/>
    <lineage>
        <taxon>Eukaryota</taxon>
        <taxon>Metazoa</taxon>
        <taxon>Ecdysozoa</taxon>
        <taxon>Nematoda</taxon>
        <taxon>Chromadorea</taxon>
        <taxon>Rhabditida</taxon>
        <taxon>Rhabditina</taxon>
        <taxon>Rhabditomorpha</taxon>
        <taxon>Rhabditoidea</taxon>
        <taxon>Rhabditidae</taxon>
        <taxon>Peloderinae</taxon>
        <taxon>Caenorhabditis</taxon>
    </lineage>
</organism>
<accession>A0A131MBK3</accession>
<dbReference type="Gene3D" id="2.60.120.1020">
    <property type="entry name" value="Peptide N glycanase, PAW domain"/>
    <property type="match status" value="2"/>
</dbReference>
<dbReference type="SUPFAM" id="SSF49785">
    <property type="entry name" value="Galactose-binding domain-like"/>
    <property type="match status" value="2"/>
</dbReference>
<gene>
    <name evidence="9 11" type="ORF">C04E12.5</name>
    <name evidence="9" type="ORF">CELE_C04E12.5</name>
</gene>
<evidence type="ECO:0000256" key="7">
    <source>
        <dbReference type="SAM" id="Phobius"/>
    </source>
</evidence>
<evidence type="ECO:0000313" key="10">
    <source>
        <dbReference type="Proteomes" id="UP000001940"/>
    </source>
</evidence>
<dbReference type="GO" id="GO:0005737">
    <property type="term" value="C:cytoplasm"/>
    <property type="evidence" value="ECO:0007669"/>
    <property type="project" value="UniProtKB-SubCell"/>
</dbReference>
<dbReference type="FunFam" id="2.60.120.1020:FF:000004">
    <property type="entry name" value="Uncharacterized protein"/>
    <property type="match status" value="1"/>
</dbReference>
<dbReference type="FunFam" id="2.60.120.1020:FF:000006">
    <property type="entry name" value="Peptide-N(4)-(N-acetyl-beta-glucosaminyl)asparagine amidase"/>
    <property type="match status" value="1"/>
</dbReference>
<dbReference type="KEGG" id="cel:CELE_C04E12.5"/>
<proteinExistence type="inferred from homology"/>
<comment type="cofactor">
    <cofactor evidence="1">
        <name>Zn(2+)</name>
        <dbReference type="ChEBI" id="CHEBI:29105"/>
    </cofactor>
</comment>
<dbReference type="InterPro" id="IPR006588">
    <property type="entry name" value="Peptide_N_glycanase_PAW_dom"/>
</dbReference>
<dbReference type="PROSITE" id="PS51398">
    <property type="entry name" value="PAW"/>
    <property type="match status" value="2"/>
</dbReference>
<dbReference type="ExpressionAtlas" id="A0A131MBK3">
    <property type="expression patterns" value="baseline and differential"/>
</dbReference>
<dbReference type="GO" id="GO:0006516">
    <property type="term" value="P:glycoprotein catabolic process"/>
    <property type="evidence" value="ECO:0007669"/>
    <property type="project" value="InterPro"/>
</dbReference>
<comment type="similarity">
    <text evidence="5">Belongs to the transglutaminase-like superfamily. PNGase family.</text>
</comment>
<feature type="transmembrane region" description="Helical" evidence="7">
    <location>
        <begin position="33"/>
        <end position="58"/>
    </location>
</feature>
<keyword evidence="7" id="KW-1133">Transmembrane helix</keyword>
<dbReference type="PANTHER" id="PTHR48440:SF1">
    <property type="entry name" value="PAW DOMAIN-CONTAINING PROTEIN"/>
    <property type="match status" value="1"/>
</dbReference>
<dbReference type="EMBL" id="BX284605">
    <property type="protein sequence ID" value="CZR14540.1"/>
    <property type="molecule type" value="Genomic_DNA"/>
</dbReference>
<dbReference type="STRING" id="6239.C04E12.5b.1"/>
<evidence type="ECO:0000313" key="11">
    <source>
        <dbReference type="WormBase" id="C04E12.5b"/>
    </source>
</evidence>
<evidence type="ECO:0000256" key="6">
    <source>
        <dbReference type="SAM" id="MobiDB-lite"/>
    </source>
</evidence>
<dbReference type="FunCoup" id="A0A131MBK3">
    <property type="interactions" value="233"/>
</dbReference>